<dbReference type="PANTHER" id="PTHR40056:SF1">
    <property type="entry name" value="DUF1836 DOMAIN-CONTAINING PROTEIN"/>
    <property type="match status" value="1"/>
</dbReference>
<proteinExistence type="predicted"/>
<dbReference type="GeneID" id="93222074"/>
<dbReference type="Proteomes" id="UP000501676">
    <property type="component" value="Chromosome"/>
</dbReference>
<dbReference type="AlphaFoldDB" id="A0A6G7BA55"/>
<name>A0A6G7BA55_9LACO</name>
<dbReference type="PANTHER" id="PTHR40056">
    <property type="entry name" value="HYPOTHETICAL CYTOSOLIC PROTEIN"/>
    <property type="match status" value="1"/>
</dbReference>
<sequence length="173" mass="20177">MKTTESELVKDIINFRLPRYDELPVMGLYLEQVANYLNEYLHAISETPITSSMISNYVKHKIISKPIKKLYDRDQIASLIFIALAKNILQLNDLKKGLVIQQGSYSTKVAYDYFCVELENNLQYVFGLKDENKMEDNAPSPEKIMLHNMILTISYKIYLTKYFELYDITKNKG</sequence>
<dbReference type="Pfam" id="PF08876">
    <property type="entry name" value="DUF1836"/>
    <property type="match status" value="1"/>
</dbReference>
<gene>
    <name evidence="1" type="ORF">G6Z83_06800</name>
</gene>
<evidence type="ECO:0000313" key="2">
    <source>
        <dbReference type="Proteomes" id="UP000501676"/>
    </source>
</evidence>
<evidence type="ECO:0000313" key="1">
    <source>
        <dbReference type="EMBL" id="QIH24373.1"/>
    </source>
</evidence>
<accession>A0A6G7BA55</accession>
<organism evidence="1 2">
    <name type="scientific">Lactobacillus iners</name>
    <dbReference type="NCBI Taxonomy" id="147802"/>
    <lineage>
        <taxon>Bacteria</taxon>
        <taxon>Bacillati</taxon>
        <taxon>Bacillota</taxon>
        <taxon>Bacilli</taxon>
        <taxon>Lactobacillales</taxon>
        <taxon>Lactobacillaceae</taxon>
        <taxon>Lactobacillus</taxon>
    </lineage>
</organism>
<dbReference type="RefSeq" id="WP_006729304.1">
    <property type="nucleotide sequence ID" value="NZ_CABKQA010000001.1"/>
</dbReference>
<reference evidence="1 2" key="1">
    <citation type="submission" date="2020-02" db="EMBL/GenBank/DDBJ databases">
        <title>Complete genome sequences of six Lactobacillus iners strains isolated from the human vagina.</title>
        <authorList>
            <person name="France M.T."/>
            <person name="Rutt L."/>
            <person name="Narina S."/>
            <person name="Arbaugh S."/>
            <person name="Humphrys M.S."/>
            <person name="Ma B."/>
            <person name="Hayward M.R."/>
            <person name="Relman D."/>
            <person name="Kwon D.S."/>
            <person name="Ravel J."/>
        </authorList>
    </citation>
    <scope>NUCLEOTIDE SEQUENCE [LARGE SCALE GENOMIC DNA]</scope>
    <source>
        <strain evidence="1 2">C0210C1</strain>
    </source>
</reference>
<dbReference type="EMBL" id="CP049228">
    <property type="protein sequence ID" value="QIH24373.1"/>
    <property type="molecule type" value="Genomic_DNA"/>
</dbReference>
<dbReference type="InterPro" id="IPR014975">
    <property type="entry name" value="DUF1836"/>
</dbReference>
<protein>
    <submittedName>
        <fullName evidence="1">DUF1836 domain-containing protein</fullName>
    </submittedName>
</protein>